<dbReference type="InterPro" id="IPR011990">
    <property type="entry name" value="TPR-like_helical_dom_sf"/>
</dbReference>
<comment type="caution">
    <text evidence="1">The sequence shown here is derived from an EMBL/GenBank/DDBJ whole genome shotgun (WGS) entry which is preliminary data.</text>
</comment>
<evidence type="ECO:0008006" key="2">
    <source>
        <dbReference type="Google" id="ProtNLM"/>
    </source>
</evidence>
<gene>
    <name evidence="1" type="ORF">SDC9_71924</name>
</gene>
<name>A0A644YAB7_9ZZZZ</name>
<dbReference type="SUPFAM" id="SSF48452">
    <property type="entry name" value="TPR-like"/>
    <property type="match status" value="1"/>
</dbReference>
<proteinExistence type="predicted"/>
<evidence type="ECO:0000313" key="1">
    <source>
        <dbReference type="EMBL" id="MPM25430.1"/>
    </source>
</evidence>
<dbReference type="EMBL" id="VSSQ01004496">
    <property type="protein sequence ID" value="MPM25430.1"/>
    <property type="molecule type" value="Genomic_DNA"/>
</dbReference>
<accession>A0A644YAB7</accession>
<protein>
    <recommendedName>
        <fullName evidence="2">Tetratricopeptide repeat protein</fullName>
    </recommendedName>
</protein>
<dbReference type="AlphaFoldDB" id="A0A644YAB7"/>
<dbReference type="Gene3D" id="1.25.40.10">
    <property type="entry name" value="Tetratricopeptide repeat domain"/>
    <property type="match status" value="1"/>
</dbReference>
<sequence length="502" mass="57320">MLALFPDKTPCRLLSEITGYQTAQLYSLSVELEEHSLIGECCVNGESYLEFLHPHMREALYQAQSYFQRQPLHLKIADCLQKTLPEGDVDALARAAHHCRAGGDSLRAFRFEAAGLYWRTSWTCEIPPLVPAETSIPAPLPDGMTLEDEVRRLEQELDRLRRQYPSGPQSGELDKPERMLLCAKARMLIYTGRYQEGLGATEALLQALTPCAAEDTDLLLWVLRQRIAYSVQTDQPEPEYIVRGLEIAEESGLKRQRACYLLLRGIDFCKEGSYKSSDYFFRQSLGLFDHPERCPMFCGYVRTWQGEWKRRQKDFAGACELYQLAVEQTEGLAPWPGSGFLFTCYGRAAMALGDDKRARQMFARAMEVFEKTEELPGRSLAEAYTAYYAAQDGGYASAVELLKVSWDSASKLSSLVEQGIRDSVLARLRRQLDQEHALGNELDHYLYRPLDIYCHRGMQRLRGVKGAYEYDQLEDCLKYSVRQAKPLTVENLYSKNKNFMTE</sequence>
<organism evidence="1">
    <name type="scientific">bioreactor metagenome</name>
    <dbReference type="NCBI Taxonomy" id="1076179"/>
    <lineage>
        <taxon>unclassified sequences</taxon>
        <taxon>metagenomes</taxon>
        <taxon>ecological metagenomes</taxon>
    </lineage>
</organism>
<reference evidence="1" key="1">
    <citation type="submission" date="2019-08" db="EMBL/GenBank/DDBJ databases">
        <authorList>
            <person name="Kucharzyk K."/>
            <person name="Murdoch R.W."/>
            <person name="Higgins S."/>
            <person name="Loffler F."/>
        </authorList>
    </citation>
    <scope>NUCLEOTIDE SEQUENCE</scope>
</reference>